<name>A0ABP9SNY5_9ACTN</name>
<evidence type="ECO:0000313" key="2">
    <source>
        <dbReference type="Proteomes" id="UP001501570"/>
    </source>
</evidence>
<proteinExistence type="predicted"/>
<comment type="caution">
    <text evidence="1">The sequence shown here is derived from an EMBL/GenBank/DDBJ whole genome shotgun (WGS) entry which is preliminary data.</text>
</comment>
<dbReference type="EMBL" id="BAABJQ010000040">
    <property type="protein sequence ID" value="GAA5199913.1"/>
    <property type="molecule type" value="Genomic_DNA"/>
</dbReference>
<protein>
    <submittedName>
        <fullName evidence="1">Uncharacterized protein</fullName>
    </submittedName>
</protein>
<sequence length="72" mass="7491">MPAKVTASVPDAEEPPALPLPFTPTLHAASTVAAARTDTTRVTGDLRIPFMTSTDPIYVSAARVPPRAGCES</sequence>
<gene>
    <name evidence="1" type="ORF">GCM10023322_76600</name>
</gene>
<dbReference type="Proteomes" id="UP001501570">
    <property type="component" value="Unassembled WGS sequence"/>
</dbReference>
<reference evidence="2" key="1">
    <citation type="journal article" date="2019" name="Int. J. Syst. Evol. Microbiol.">
        <title>The Global Catalogue of Microorganisms (GCM) 10K type strain sequencing project: providing services to taxonomists for standard genome sequencing and annotation.</title>
        <authorList>
            <consortium name="The Broad Institute Genomics Platform"/>
            <consortium name="The Broad Institute Genome Sequencing Center for Infectious Disease"/>
            <person name="Wu L."/>
            <person name="Ma J."/>
        </authorList>
    </citation>
    <scope>NUCLEOTIDE SEQUENCE [LARGE SCALE GENOMIC DNA]</scope>
    <source>
        <strain evidence="2">JCM 18304</strain>
    </source>
</reference>
<accession>A0ABP9SNY5</accession>
<keyword evidence="2" id="KW-1185">Reference proteome</keyword>
<evidence type="ECO:0000313" key="1">
    <source>
        <dbReference type="EMBL" id="GAA5199913.1"/>
    </source>
</evidence>
<organism evidence="1 2">
    <name type="scientific">Rugosimonospora acidiphila</name>
    <dbReference type="NCBI Taxonomy" id="556531"/>
    <lineage>
        <taxon>Bacteria</taxon>
        <taxon>Bacillati</taxon>
        <taxon>Actinomycetota</taxon>
        <taxon>Actinomycetes</taxon>
        <taxon>Micromonosporales</taxon>
        <taxon>Micromonosporaceae</taxon>
        <taxon>Rugosimonospora</taxon>
    </lineage>
</organism>